<protein>
    <submittedName>
        <fullName evidence="1">Uncharacterized protein</fullName>
    </submittedName>
</protein>
<gene>
    <name evidence="1" type="ORF">MRATA1EN3_LOCUS23868</name>
</gene>
<organism evidence="1 2">
    <name type="scientific">Rangifer tarandus platyrhynchus</name>
    <name type="common">Svalbard reindeer</name>
    <dbReference type="NCBI Taxonomy" id="3082113"/>
    <lineage>
        <taxon>Eukaryota</taxon>
        <taxon>Metazoa</taxon>
        <taxon>Chordata</taxon>
        <taxon>Craniata</taxon>
        <taxon>Vertebrata</taxon>
        <taxon>Euteleostomi</taxon>
        <taxon>Mammalia</taxon>
        <taxon>Eutheria</taxon>
        <taxon>Laurasiatheria</taxon>
        <taxon>Artiodactyla</taxon>
        <taxon>Ruminantia</taxon>
        <taxon>Pecora</taxon>
        <taxon>Cervidae</taxon>
        <taxon>Odocoileinae</taxon>
        <taxon>Rangifer</taxon>
    </lineage>
</organism>
<accession>A0ACB0FHQ7</accession>
<reference evidence="1" key="1">
    <citation type="submission" date="2023-05" db="EMBL/GenBank/DDBJ databases">
        <authorList>
            <consortium name="ELIXIR-Norway"/>
        </authorList>
    </citation>
    <scope>NUCLEOTIDE SEQUENCE</scope>
</reference>
<sequence>MPRSKSAPAHGYWTRTLALRRTASGAHADSFRGRAPGAPLCNQTPPRRGARSASVRWGTPEQTRVGEAGWGGLEASELTHQERTLSQSWSGRHLGRGSSLGRPTRRKTARDVTSQDVTSQDVTSQDVNEAVVSLGERLSSSTLSMDICRAGAPSPGAVYPKRPRDDTSFHKKEGGSAVCSNMDAPEGQSAEWREPEEKDKYCGSHFCVQSRDRVITFRGSSTAP</sequence>
<evidence type="ECO:0000313" key="1">
    <source>
        <dbReference type="EMBL" id="CAI9712655.1"/>
    </source>
</evidence>
<dbReference type="Proteomes" id="UP001162501">
    <property type="component" value="Chromosome 8"/>
</dbReference>
<evidence type="ECO:0000313" key="2">
    <source>
        <dbReference type="Proteomes" id="UP001162501"/>
    </source>
</evidence>
<name>A0ACB0FHQ7_RANTA</name>
<dbReference type="EMBL" id="OX596092">
    <property type="protein sequence ID" value="CAI9712655.1"/>
    <property type="molecule type" value="Genomic_DNA"/>
</dbReference>
<proteinExistence type="predicted"/>